<dbReference type="EMBL" id="PQFF01000547">
    <property type="protein sequence ID" value="RHZ45516.1"/>
    <property type="molecule type" value="Genomic_DNA"/>
</dbReference>
<dbReference type="AlphaFoldDB" id="A0A397G857"/>
<protein>
    <submittedName>
        <fullName evidence="2">Uncharacterized protein</fullName>
    </submittedName>
</protein>
<accession>A0A397G857</accession>
<dbReference type="Proteomes" id="UP000266861">
    <property type="component" value="Unassembled WGS sequence"/>
</dbReference>
<keyword evidence="1" id="KW-0812">Transmembrane</keyword>
<comment type="caution">
    <text evidence="2">The sequence shown here is derived from an EMBL/GenBank/DDBJ whole genome shotgun (WGS) entry which is preliminary data.</text>
</comment>
<keyword evidence="3" id="KW-1185">Reference proteome</keyword>
<keyword evidence="1" id="KW-0472">Membrane</keyword>
<keyword evidence="1" id="KW-1133">Transmembrane helix</keyword>
<sequence>MVKFQAQLAKFLAQFILRLQSLISIIVILSGNNVYLYCDHDLDFTLNILKETNYKIIQNIEKKFSLTEENKCSFSNCGKNEEIEYVDETPDIKNSPNLRSKKCTGKFINKSFSKKAKIQVKKEKSSMLKKLIKELTSMVSEKSEK</sequence>
<proteinExistence type="predicted"/>
<feature type="transmembrane region" description="Helical" evidence="1">
    <location>
        <begin position="12"/>
        <end position="31"/>
    </location>
</feature>
<evidence type="ECO:0000256" key="1">
    <source>
        <dbReference type="SAM" id="Phobius"/>
    </source>
</evidence>
<organism evidence="2 3">
    <name type="scientific">Diversispora epigaea</name>
    <dbReference type="NCBI Taxonomy" id="1348612"/>
    <lineage>
        <taxon>Eukaryota</taxon>
        <taxon>Fungi</taxon>
        <taxon>Fungi incertae sedis</taxon>
        <taxon>Mucoromycota</taxon>
        <taxon>Glomeromycotina</taxon>
        <taxon>Glomeromycetes</taxon>
        <taxon>Diversisporales</taxon>
        <taxon>Diversisporaceae</taxon>
        <taxon>Diversispora</taxon>
    </lineage>
</organism>
<gene>
    <name evidence="2" type="ORF">Glove_673g49</name>
</gene>
<evidence type="ECO:0000313" key="3">
    <source>
        <dbReference type="Proteomes" id="UP000266861"/>
    </source>
</evidence>
<evidence type="ECO:0000313" key="2">
    <source>
        <dbReference type="EMBL" id="RHZ45516.1"/>
    </source>
</evidence>
<reference evidence="2 3" key="1">
    <citation type="submission" date="2018-08" db="EMBL/GenBank/DDBJ databases">
        <title>Genome and evolution of the arbuscular mycorrhizal fungus Diversispora epigaea (formerly Glomus versiforme) and its bacterial endosymbionts.</title>
        <authorList>
            <person name="Sun X."/>
            <person name="Fei Z."/>
            <person name="Harrison M."/>
        </authorList>
    </citation>
    <scope>NUCLEOTIDE SEQUENCE [LARGE SCALE GENOMIC DNA]</scope>
    <source>
        <strain evidence="2 3">IT104</strain>
    </source>
</reference>
<name>A0A397G857_9GLOM</name>